<gene>
    <name evidence="1" type="ORF">GEU84_009365</name>
</gene>
<organism evidence="1 2">
    <name type="scientific">Fertoeibacter niger</name>
    <dbReference type="NCBI Taxonomy" id="2656921"/>
    <lineage>
        <taxon>Bacteria</taxon>
        <taxon>Pseudomonadati</taxon>
        <taxon>Pseudomonadota</taxon>
        <taxon>Alphaproteobacteria</taxon>
        <taxon>Rhodobacterales</taxon>
        <taxon>Paracoccaceae</taxon>
        <taxon>Fertoeibacter</taxon>
    </lineage>
</organism>
<proteinExistence type="predicted"/>
<evidence type="ECO:0000313" key="2">
    <source>
        <dbReference type="Proteomes" id="UP000484076"/>
    </source>
</evidence>
<protein>
    <submittedName>
        <fullName evidence="1">Uncharacterized protein</fullName>
    </submittedName>
</protein>
<keyword evidence="2" id="KW-1185">Reference proteome</keyword>
<evidence type="ECO:0000313" key="1">
    <source>
        <dbReference type="EMBL" id="NUB44589.1"/>
    </source>
</evidence>
<dbReference type="Proteomes" id="UP000484076">
    <property type="component" value="Unassembled WGS sequence"/>
</dbReference>
<reference evidence="1" key="1">
    <citation type="submission" date="2020-05" db="EMBL/GenBank/DDBJ databases">
        <title>Fertoebacter nigrum gen. nov., sp. nov., a new member of the family Rhodobacteraceae.</title>
        <authorList>
            <person name="Szuroczki S."/>
            <person name="Abbaszade G."/>
            <person name="Buni D."/>
            <person name="Schumann P."/>
            <person name="Toth E."/>
        </authorList>
    </citation>
    <scope>NUCLEOTIDE SEQUENCE</scope>
    <source>
        <strain evidence="1">RG-N-1a</strain>
    </source>
</reference>
<accession>A0A8X8GUI4</accession>
<dbReference type="AlphaFoldDB" id="A0A8X8GUI4"/>
<dbReference type="EMBL" id="WHUT02000004">
    <property type="protein sequence ID" value="NUB44589.1"/>
    <property type="molecule type" value="Genomic_DNA"/>
</dbReference>
<sequence>MLRLTLVAASDHAPLAAGILTTHLGLSPLDAAYRLASAPSILTEAAPVAVVQRLAALLSALGLAVRAEPATSGATAAPLLDLAVQAADGAAVHLPRLARILDLTPDTVMAGLAAPEGLVLPRTPSEVQALRHDLRRERGLRLVASNPATALYDLFLAGPMPRGLGDALQRLGLGRCGFSGALAGALDRRMAANLVARFGAAGLFAMNRDFQRFDLFLTAARGVPLAQVADFLATRSPQPRARLDPLSLALPIQVESGLARAVARQFAADYAAIGLETRLRLSLHIRCAA</sequence>
<comment type="caution">
    <text evidence="1">The sequence shown here is derived from an EMBL/GenBank/DDBJ whole genome shotgun (WGS) entry which is preliminary data.</text>
</comment>
<name>A0A8X8GUI4_9RHOB</name>
<dbReference type="RefSeq" id="WP_174539694.1">
    <property type="nucleotide sequence ID" value="NZ_WHUT02000004.1"/>
</dbReference>